<dbReference type="Pfam" id="PF14580">
    <property type="entry name" value="LRR_9"/>
    <property type="match status" value="1"/>
</dbReference>
<dbReference type="EMBL" id="UYJE01000426">
    <property type="protein sequence ID" value="VDH93184.1"/>
    <property type="molecule type" value="Genomic_DNA"/>
</dbReference>
<comment type="caution">
    <text evidence="3">The sequence shown here is derived from an EMBL/GenBank/DDBJ whole genome shotgun (WGS) entry which is preliminary data.</text>
</comment>
<sequence length="251" mass="28086">MPGDGGQIATRYGRITKVLLKTRSGEFDLESIHSLNLRELGISDLGCISECASLERLNLARNDISKLTKLAGLNNLTQLNLSANRIVSLEGLQALDSLQHLNLVGNLIGSIDSLRCLTGLDKLKTLRLCDRTHDLSNPVCMNRNYRTDMISMFPNLEWLDGEKLIGRGSEVFQLCQKIEEALEARQESESLSHLPKPSKWVPDEYWEPSNKFEESILSDASEELEALLMSCKYTVNKSEDTLNTLKESSKS</sequence>
<accession>A0A8B6BPZ7</accession>
<dbReference type="Gene3D" id="3.80.10.10">
    <property type="entry name" value="Ribonuclease Inhibitor"/>
    <property type="match status" value="1"/>
</dbReference>
<dbReference type="GO" id="GO:0005737">
    <property type="term" value="C:cytoplasm"/>
    <property type="evidence" value="ECO:0007669"/>
    <property type="project" value="TreeGrafter"/>
</dbReference>
<keyword evidence="4" id="KW-1185">Reference proteome</keyword>
<name>A0A8B6BPZ7_MYTGA</name>
<evidence type="ECO:0000256" key="1">
    <source>
        <dbReference type="ARBA" id="ARBA00022614"/>
    </source>
</evidence>
<organism evidence="3 4">
    <name type="scientific">Mytilus galloprovincialis</name>
    <name type="common">Mediterranean mussel</name>
    <dbReference type="NCBI Taxonomy" id="29158"/>
    <lineage>
        <taxon>Eukaryota</taxon>
        <taxon>Metazoa</taxon>
        <taxon>Spiralia</taxon>
        <taxon>Lophotrochozoa</taxon>
        <taxon>Mollusca</taxon>
        <taxon>Bivalvia</taxon>
        <taxon>Autobranchia</taxon>
        <taxon>Pteriomorphia</taxon>
        <taxon>Mytilida</taxon>
        <taxon>Mytiloidea</taxon>
        <taxon>Mytilidae</taxon>
        <taxon>Mytilinae</taxon>
        <taxon>Mytilus</taxon>
    </lineage>
</organism>
<gene>
    <name evidence="3" type="ORF">MGAL_10B073871</name>
</gene>
<dbReference type="PROSITE" id="PS51450">
    <property type="entry name" value="LRR"/>
    <property type="match status" value="3"/>
</dbReference>
<dbReference type="InterPro" id="IPR032675">
    <property type="entry name" value="LRR_dom_sf"/>
</dbReference>
<dbReference type="InterPro" id="IPR001611">
    <property type="entry name" value="Leu-rich_rpt"/>
</dbReference>
<dbReference type="PANTHER" id="PTHR18849:SF8">
    <property type="entry name" value="LEUCINE-RICH REPEAT-CONTAINING PROTEIN 61"/>
    <property type="match status" value="1"/>
</dbReference>
<evidence type="ECO:0000313" key="3">
    <source>
        <dbReference type="EMBL" id="VDH93184.1"/>
    </source>
</evidence>
<dbReference type="AlphaFoldDB" id="A0A8B6BPZ7"/>
<keyword evidence="1" id="KW-0433">Leucine-rich repeat</keyword>
<dbReference type="SMART" id="SM00365">
    <property type="entry name" value="LRR_SD22"/>
    <property type="match status" value="2"/>
</dbReference>
<dbReference type="SUPFAM" id="SSF52058">
    <property type="entry name" value="L domain-like"/>
    <property type="match status" value="1"/>
</dbReference>
<reference evidence="3" key="1">
    <citation type="submission" date="2018-11" db="EMBL/GenBank/DDBJ databases">
        <authorList>
            <person name="Alioto T."/>
            <person name="Alioto T."/>
        </authorList>
    </citation>
    <scope>NUCLEOTIDE SEQUENCE</scope>
</reference>
<evidence type="ECO:0000313" key="4">
    <source>
        <dbReference type="Proteomes" id="UP000596742"/>
    </source>
</evidence>
<evidence type="ECO:0000256" key="2">
    <source>
        <dbReference type="ARBA" id="ARBA00022737"/>
    </source>
</evidence>
<dbReference type="Proteomes" id="UP000596742">
    <property type="component" value="Unassembled WGS sequence"/>
</dbReference>
<dbReference type="PANTHER" id="PTHR18849">
    <property type="entry name" value="LEUCINE RICH REPEAT PROTEIN"/>
    <property type="match status" value="1"/>
</dbReference>
<evidence type="ECO:0008006" key="5">
    <source>
        <dbReference type="Google" id="ProtNLM"/>
    </source>
</evidence>
<dbReference type="OrthoDB" id="433501at2759"/>
<keyword evidence="2" id="KW-0677">Repeat</keyword>
<dbReference type="GO" id="GO:0036158">
    <property type="term" value="P:outer dynein arm assembly"/>
    <property type="evidence" value="ECO:0007669"/>
    <property type="project" value="TreeGrafter"/>
</dbReference>
<proteinExistence type="predicted"/>
<protein>
    <recommendedName>
        <fullName evidence="5">Leucine-rich repeat-containing protein 61</fullName>
    </recommendedName>
</protein>